<comment type="caution">
    <text evidence="2">The sequence shown here is derived from an EMBL/GenBank/DDBJ whole genome shotgun (WGS) entry which is preliminary data.</text>
</comment>
<dbReference type="EMBL" id="MCFE01000041">
    <property type="protein sequence ID" value="ORY03905.1"/>
    <property type="molecule type" value="Genomic_DNA"/>
</dbReference>
<evidence type="ECO:0000313" key="2">
    <source>
        <dbReference type="EMBL" id="ORY03905.1"/>
    </source>
</evidence>
<protein>
    <submittedName>
        <fullName evidence="2">Uncharacterized protein</fullName>
    </submittedName>
</protein>
<keyword evidence="3" id="KW-1185">Reference proteome</keyword>
<dbReference type="Proteomes" id="UP000193498">
    <property type="component" value="Unassembled WGS sequence"/>
</dbReference>
<dbReference type="InParanoid" id="A0A1Y1Z240"/>
<organism evidence="2 3">
    <name type="scientific">Basidiobolus meristosporus CBS 931.73</name>
    <dbReference type="NCBI Taxonomy" id="1314790"/>
    <lineage>
        <taxon>Eukaryota</taxon>
        <taxon>Fungi</taxon>
        <taxon>Fungi incertae sedis</taxon>
        <taxon>Zoopagomycota</taxon>
        <taxon>Entomophthoromycotina</taxon>
        <taxon>Basidiobolomycetes</taxon>
        <taxon>Basidiobolales</taxon>
        <taxon>Basidiobolaceae</taxon>
        <taxon>Basidiobolus</taxon>
    </lineage>
</organism>
<accession>A0A1Y1Z240</accession>
<dbReference type="PANTHER" id="PTHR14386">
    <property type="entry name" value="PROTEIN FAM204A"/>
    <property type="match status" value="1"/>
</dbReference>
<dbReference type="AlphaFoldDB" id="A0A1Y1Z240"/>
<sequence length="134" mass="15132">MACTSPDFPERQDALTPAVKVTDLPEFSSTSPPRPLATYINPNPQLNQNVKSEAVKKLEREIDAKVECGALSEAQALNDRLVQQIKEEKLLEAMEARDFHSKQLEAQAKPSKQKQPKLKWTFVGKERWEAKGNM</sequence>
<feature type="region of interest" description="Disordered" evidence="1">
    <location>
        <begin position="1"/>
        <end position="45"/>
    </location>
</feature>
<reference evidence="2 3" key="1">
    <citation type="submission" date="2016-07" db="EMBL/GenBank/DDBJ databases">
        <title>Pervasive Adenine N6-methylation of Active Genes in Fungi.</title>
        <authorList>
            <consortium name="DOE Joint Genome Institute"/>
            <person name="Mondo S.J."/>
            <person name="Dannebaum R.O."/>
            <person name="Kuo R.C."/>
            <person name="Labutti K."/>
            <person name="Haridas S."/>
            <person name="Kuo A."/>
            <person name="Salamov A."/>
            <person name="Ahrendt S.R."/>
            <person name="Lipzen A."/>
            <person name="Sullivan W."/>
            <person name="Andreopoulos W.B."/>
            <person name="Clum A."/>
            <person name="Lindquist E."/>
            <person name="Daum C."/>
            <person name="Ramamoorthy G.K."/>
            <person name="Gryganskyi A."/>
            <person name="Culley D."/>
            <person name="Magnuson J.K."/>
            <person name="James T.Y."/>
            <person name="O'Malley M.A."/>
            <person name="Stajich J.E."/>
            <person name="Spatafora J.W."/>
            <person name="Visel A."/>
            <person name="Grigoriev I.V."/>
        </authorList>
    </citation>
    <scope>NUCLEOTIDE SEQUENCE [LARGE SCALE GENOMIC DNA]</scope>
    <source>
        <strain evidence="2 3">CBS 931.73</strain>
    </source>
</reference>
<evidence type="ECO:0000256" key="1">
    <source>
        <dbReference type="SAM" id="MobiDB-lite"/>
    </source>
</evidence>
<dbReference type="OrthoDB" id="2418792at2759"/>
<name>A0A1Y1Z240_9FUNG</name>
<evidence type="ECO:0000313" key="3">
    <source>
        <dbReference type="Proteomes" id="UP000193498"/>
    </source>
</evidence>
<proteinExistence type="predicted"/>
<gene>
    <name evidence="2" type="ORF">K493DRAFT_63740</name>
</gene>
<dbReference type="PANTHER" id="PTHR14386:SF2">
    <property type="entry name" value="PROTEIN FAM204A"/>
    <property type="match status" value="1"/>
</dbReference>
<dbReference type="InterPro" id="IPR037690">
    <property type="entry name" value="FAM204A"/>
</dbReference>